<name>A0A0B7MK94_9FIRM</name>
<dbReference type="Proteomes" id="UP000046155">
    <property type="component" value="Unassembled WGS sequence"/>
</dbReference>
<dbReference type="RefSeq" id="WP_044664317.1">
    <property type="nucleotide sequence ID" value="NZ_CDRZ01000053.1"/>
</dbReference>
<protein>
    <recommendedName>
        <fullName evidence="4">Asp23/Gls24 family envelope stress response protein</fullName>
    </recommendedName>
</protein>
<dbReference type="Pfam" id="PF03780">
    <property type="entry name" value="Asp23"/>
    <property type="match status" value="1"/>
</dbReference>
<dbReference type="PANTHER" id="PTHR34297:SF2">
    <property type="entry name" value="ASP23_GLS24 FAMILY ENVELOPE STRESS RESPONSE PROTEIN"/>
    <property type="match status" value="1"/>
</dbReference>
<sequence length="118" mass="12675">MSDNRQTDYGKIEITPEALAAIAGAAAVRCFGIVGMVPRGLRQGVSEILGGDSLSRGVEVNQEGSDVKIDLWVVMCYGVNIAQVAHNVMETVSYEIETMTGLRAVEVNVNVMGVRVFE</sequence>
<reference evidence="3" key="1">
    <citation type="submission" date="2015-01" db="EMBL/GenBank/DDBJ databases">
        <authorList>
            <person name="Manzoor Shahid"/>
            <person name="Zubair Saima"/>
        </authorList>
    </citation>
    <scope>NUCLEOTIDE SEQUENCE [LARGE SCALE GENOMIC DNA]</scope>
    <source>
        <strain evidence="3">Sp3</strain>
    </source>
</reference>
<evidence type="ECO:0000313" key="2">
    <source>
        <dbReference type="EMBL" id="CEO88087.1"/>
    </source>
</evidence>
<comment type="similarity">
    <text evidence="1">Belongs to the asp23 family.</text>
</comment>
<gene>
    <name evidence="2" type="ORF">SSCH_1460003</name>
</gene>
<dbReference type="InterPro" id="IPR005531">
    <property type="entry name" value="Asp23"/>
</dbReference>
<dbReference type="OrthoDB" id="9793465at2"/>
<evidence type="ECO:0008006" key="4">
    <source>
        <dbReference type="Google" id="ProtNLM"/>
    </source>
</evidence>
<dbReference type="EMBL" id="CDRZ01000053">
    <property type="protein sequence ID" value="CEO88087.1"/>
    <property type="molecule type" value="Genomic_DNA"/>
</dbReference>
<keyword evidence="3" id="KW-1185">Reference proteome</keyword>
<proteinExistence type="inferred from homology"/>
<accession>A0A0B7MK94</accession>
<evidence type="ECO:0000313" key="3">
    <source>
        <dbReference type="Proteomes" id="UP000046155"/>
    </source>
</evidence>
<organism evidence="2 3">
    <name type="scientific">Syntrophaceticus schinkii</name>
    <dbReference type="NCBI Taxonomy" id="499207"/>
    <lineage>
        <taxon>Bacteria</taxon>
        <taxon>Bacillati</taxon>
        <taxon>Bacillota</taxon>
        <taxon>Clostridia</taxon>
        <taxon>Thermoanaerobacterales</taxon>
        <taxon>Thermoanaerobacterales Family III. Incertae Sedis</taxon>
        <taxon>Syntrophaceticus</taxon>
    </lineage>
</organism>
<evidence type="ECO:0000256" key="1">
    <source>
        <dbReference type="ARBA" id="ARBA00005721"/>
    </source>
</evidence>
<dbReference type="PANTHER" id="PTHR34297">
    <property type="entry name" value="HYPOTHETICAL CYTOSOLIC PROTEIN-RELATED"/>
    <property type="match status" value="1"/>
</dbReference>
<dbReference type="AlphaFoldDB" id="A0A0B7MK94"/>